<evidence type="ECO:0000313" key="1">
    <source>
        <dbReference type="EMBL" id="AKB14762.1"/>
    </source>
</evidence>
<gene>
    <name evidence="1" type="ORF">MSTHC_0444</name>
</gene>
<organism evidence="1 2">
    <name type="scientific">Methanosarcina thermophila CHTI-55</name>
    <dbReference type="NCBI Taxonomy" id="1434121"/>
    <lineage>
        <taxon>Archaea</taxon>
        <taxon>Methanobacteriati</taxon>
        <taxon>Methanobacteriota</taxon>
        <taxon>Stenosarchaea group</taxon>
        <taxon>Methanomicrobia</taxon>
        <taxon>Methanosarcinales</taxon>
        <taxon>Methanosarcinaceae</taxon>
        <taxon>Methanosarcina</taxon>
    </lineage>
</organism>
<dbReference type="KEGG" id="mthe:MSTHC_0444"/>
<dbReference type="PATRIC" id="fig|1434121.4.peg.550"/>
<dbReference type="AlphaFoldDB" id="A0A0E3KQS8"/>
<dbReference type="RefSeq" id="WP_156149689.1">
    <property type="nucleotide sequence ID" value="NZ_CP009502.1"/>
</dbReference>
<proteinExistence type="predicted"/>
<dbReference type="InterPro" id="IPR036866">
    <property type="entry name" value="RibonucZ/Hydroxyglut_hydro"/>
</dbReference>
<reference evidence="1 2" key="1">
    <citation type="submission" date="2014-07" db="EMBL/GenBank/DDBJ databases">
        <title>Methanogenic archaea and the global carbon cycle.</title>
        <authorList>
            <person name="Henriksen J.R."/>
            <person name="Luke J."/>
            <person name="Reinhart S."/>
            <person name="Benedict M.N."/>
            <person name="Youngblut N.D."/>
            <person name="Metcalf M.E."/>
            <person name="Whitaker R.J."/>
            <person name="Metcalf W.W."/>
        </authorList>
    </citation>
    <scope>NUCLEOTIDE SEQUENCE [LARGE SCALE GENOMIC DNA]</scope>
    <source>
        <strain evidence="1 2">CHTI-55</strain>
    </source>
</reference>
<dbReference type="EMBL" id="CP009502">
    <property type="protein sequence ID" value="AKB14762.1"/>
    <property type="molecule type" value="Genomic_DNA"/>
</dbReference>
<protein>
    <submittedName>
        <fullName evidence="1">Beta-lactamase</fullName>
    </submittedName>
</protein>
<evidence type="ECO:0000313" key="2">
    <source>
        <dbReference type="Proteomes" id="UP000056925"/>
    </source>
</evidence>
<dbReference type="Gene3D" id="3.60.15.10">
    <property type="entry name" value="Ribonuclease Z/Hydroxyacylglutathione hydrolase-like"/>
    <property type="match status" value="1"/>
</dbReference>
<dbReference type="GeneID" id="58788036"/>
<sequence>MDLSIDIVPVSVKMINAFIIRDEGTILVDSGCPGSEDTILEKLHEIGG</sequence>
<dbReference type="HOGENOM" id="CLU_3148035_0_0_2"/>
<accession>A0A0E3KQS8</accession>
<name>A0A0E3KQS8_METTE</name>
<dbReference type="Proteomes" id="UP000056925">
    <property type="component" value="Chromosome"/>
</dbReference>